<feature type="region of interest" description="Disordered" evidence="1">
    <location>
        <begin position="317"/>
        <end position="344"/>
    </location>
</feature>
<evidence type="ECO:0000256" key="1">
    <source>
        <dbReference type="SAM" id="MobiDB-lite"/>
    </source>
</evidence>
<dbReference type="PANTHER" id="PTHR12969">
    <property type="entry name" value="NGD5/OSM-6/IFT52"/>
    <property type="match status" value="1"/>
</dbReference>
<feature type="region of interest" description="Disordered" evidence="1">
    <location>
        <begin position="275"/>
        <end position="298"/>
    </location>
</feature>
<dbReference type="EMBL" id="SCWC02000001">
    <property type="protein sequence ID" value="KAA1042392.1"/>
    <property type="molecule type" value="Genomic_DNA"/>
</dbReference>
<evidence type="ECO:0000313" key="2">
    <source>
        <dbReference type="EMBL" id="KAA1042392.1"/>
    </source>
</evidence>
<dbReference type="InterPro" id="IPR029062">
    <property type="entry name" value="Class_I_gatase-like"/>
</dbReference>
<feature type="compositionally biased region" description="Basic and acidic residues" evidence="1">
    <location>
        <begin position="321"/>
        <end position="344"/>
    </location>
</feature>
<dbReference type="AlphaFoldDB" id="A0A9Q9F1S7"/>
<protein>
    <submittedName>
        <fullName evidence="3">DNA-binding protein</fullName>
    </submittedName>
</protein>
<sequence>MKKLWMLSLLLTGGCSEQQHFTASTSHATILFDTAHEETAGEADWVIDGAFSSYADALKRAGYRLDESKADALITYKTLKSHDIFVLPEPNIPLKESEQAALKQYAENGGSILFISDHYNADRNLNRFDASEVLNGYRRGAYEDPAKGMTDGERHSAMMSGVSSSDFLSETFGVRFRYNAIDNVTMTTMKDVFNITDGVKKVEMHAGSTMAITDPSKARGLVYLPELTHRDAWSHAVDKGVYNGGGQDEGPVVAISKAGKGKAAFIGDSSIVEDATPKYRREDNGRTKQTHDGFDEADHETLLMNLTAWLARQEDYTSFQEQDKKTPLHRDEEPAASVEPRKEPWARPEQGYLWYDRTTFAEGSYGAEGSDISASDAAQDDVQIISPDSAAPSENFQIKVRASRAVPTSIALVMSDGQQVGLFSGRPPGVSNIYTPRRVNNDYECYFNGRIAREAHGQLSIQVIQNKKVVATQMLNIN</sequence>
<dbReference type="Gene3D" id="3.40.50.880">
    <property type="match status" value="1"/>
</dbReference>
<gene>
    <name evidence="2" type="ORF">ERX35_000480</name>
    <name evidence="3" type="ORF">KFV11_02635</name>
</gene>
<dbReference type="PANTHER" id="PTHR12969:SF7">
    <property type="entry name" value="INTRAFLAGELLAR TRANSPORT PROTEIN 52 HOMOLOG"/>
    <property type="match status" value="1"/>
</dbReference>
<reference evidence="2 4" key="1">
    <citation type="submission" date="2019-09" db="EMBL/GenBank/DDBJ databases">
        <authorList>
            <person name="Mazhar S."/>
            <person name="Altermann E."/>
            <person name="Hill C."/>
            <person name="Mcauliffe O."/>
        </authorList>
    </citation>
    <scope>NUCLEOTIDE SEQUENCE [LARGE SCALE GENOMIC DNA]</scope>
    <source>
        <strain evidence="2 4">ATCC 51831</strain>
    </source>
</reference>
<accession>A0A9Q9F1S7</accession>
<keyword evidence="4" id="KW-1185">Reference proteome</keyword>
<dbReference type="GO" id="GO:0003677">
    <property type="term" value="F:DNA binding"/>
    <property type="evidence" value="ECO:0007669"/>
    <property type="project" value="UniProtKB-KW"/>
</dbReference>
<dbReference type="InterPro" id="IPR039975">
    <property type="entry name" value="IFT52"/>
</dbReference>
<dbReference type="PROSITE" id="PS51257">
    <property type="entry name" value="PROKAR_LIPOPROTEIN"/>
    <property type="match status" value="1"/>
</dbReference>
<organism evidence="3 5">
    <name type="scientific">Macrococcus equipercicus</name>
    <dbReference type="NCBI Taxonomy" id="69967"/>
    <lineage>
        <taxon>Bacteria</taxon>
        <taxon>Bacillati</taxon>
        <taxon>Bacillota</taxon>
        <taxon>Bacilli</taxon>
        <taxon>Bacillales</taxon>
        <taxon>Staphylococcaceae</taxon>
        <taxon>Macrococcus</taxon>
    </lineage>
</organism>
<dbReference type="SUPFAM" id="SSF52317">
    <property type="entry name" value="Class I glutamine amidotransferase-like"/>
    <property type="match status" value="1"/>
</dbReference>
<evidence type="ECO:0000313" key="3">
    <source>
        <dbReference type="EMBL" id="UTH14277.1"/>
    </source>
</evidence>
<dbReference type="Proteomes" id="UP001057381">
    <property type="component" value="Chromosome"/>
</dbReference>
<keyword evidence="3" id="KW-0238">DNA-binding</keyword>
<dbReference type="Proteomes" id="UP000295735">
    <property type="component" value="Unassembled WGS sequence"/>
</dbReference>
<name>A0A9Q9F1S7_9STAP</name>
<dbReference type="RefSeq" id="WP_149457943.1">
    <property type="nucleotide sequence ID" value="NZ_CP073809.1"/>
</dbReference>
<dbReference type="KEGG" id="mequ:KFV11_02635"/>
<reference evidence="3" key="2">
    <citation type="submission" date="2021-04" db="EMBL/GenBank/DDBJ databases">
        <title>Complete Genome Sequences of Macrococcus spp. from dog and cattle.</title>
        <authorList>
            <person name="Schwendener S."/>
            <person name="Perreten V."/>
        </authorList>
    </citation>
    <scope>NUCLEOTIDE SEQUENCE</scope>
    <source>
        <strain evidence="3">Epi0143-OL</strain>
    </source>
</reference>
<dbReference type="EMBL" id="CP073809">
    <property type="protein sequence ID" value="UTH14277.1"/>
    <property type="molecule type" value="Genomic_DNA"/>
</dbReference>
<evidence type="ECO:0000313" key="4">
    <source>
        <dbReference type="Proteomes" id="UP000295735"/>
    </source>
</evidence>
<evidence type="ECO:0000313" key="5">
    <source>
        <dbReference type="Proteomes" id="UP001057381"/>
    </source>
</evidence>
<dbReference type="OrthoDB" id="9801679at2"/>
<proteinExistence type="predicted"/>